<dbReference type="Gene3D" id="1.10.150.130">
    <property type="match status" value="1"/>
</dbReference>
<dbReference type="PANTHER" id="PTHR30349:SF41">
    <property type="entry name" value="INTEGRASE_RECOMBINASE PROTEIN MJ0367-RELATED"/>
    <property type="match status" value="1"/>
</dbReference>
<dbReference type="CDD" id="cd00796">
    <property type="entry name" value="INT_Rci_Hp1_C"/>
    <property type="match status" value="1"/>
</dbReference>
<evidence type="ECO:0000256" key="4">
    <source>
        <dbReference type="ARBA" id="ARBA00022801"/>
    </source>
</evidence>
<dbReference type="GO" id="GO:0015074">
    <property type="term" value="P:DNA integration"/>
    <property type="evidence" value="ECO:0007669"/>
    <property type="project" value="InterPro"/>
</dbReference>
<feature type="domain" description="Tyr recombinase" evidence="9">
    <location>
        <begin position="175"/>
        <end position="350"/>
    </location>
</feature>
<dbReference type="InterPro" id="IPR011010">
    <property type="entry name" value="DNA_brk_join_enz"/>
</dbReference>
<evidence type="ECO:0000256" key="1">
    <source>
        <dbReference type="ARBA" id="ARBA00008857"/>
    </source>
</evidence>
<dbReference type="InterPro" id="IPR002104">
    <property type="entry name" value="Integrase_catalytic"/>
</dbReference>
<reference evidence="11" key="1">
    <citation type="journal article" date="2021" name="Proc. Natl. Acad. Sci. U.S.A.">
        <title>A Catalog of Tens of Thousands of Viruses from Human Metagenomes Reveals Hidden Associations with Chronic Diseases.</title>
        <authorList>
            <person name="Tisza M.J."/>
            <person name="Buck C.B."/>
        </authorList>
    </citation>
    <scope>NUCLEOTIDE SEQUENCE</scope>
    <source>
        <strain evidence="11">CtKkB1</strain>
    </source>
</reference>
<evidence type="ECO:0000256" key="7">
    <source>
        <dbReference type="ARBA" id="ARBA00023195"/>
    </source>
</evidence>
<dbReference type="GO" id="GO:0003677">
    <property type="term" value="F:DNA binding"/>
    <property type="evidence" value="ECO:0007669"/>
    <property type="project" value="UniProtKB-UniRule"/>
</dbReference>
<dbReference type="Pfam" id="PF00589">
    <property type="entry name" value="Phage_integrase"/>
    <property type="match status" value="1"/>
</dbReference>
<evidence type="ECO:0000259" key="10">
    <source>
        <dbReference type="PROSITE" id="PS51900"/>
    </source>
</evidence>
<dbReference type="GO" id="GO:0016740">
    <property type="term" value="F:transferase activity"/>
    <property type="evidence" value="ECO:0007669"/>
    <property type="project" value="UniProtKB-KW"/>
</dbReference>
<dbReference type="PANTHER" id="PTHR30349">
    <property type="entry name" value="PHAGE INTEGRASE-RELATED"/>
    <property type="match status" value="1"/>
</dbReference>
<dbReference type="InterPro" id="IPR010998">
    <property type="entry name" value="Integrase_recombinase_N"/>
</dbReference>
<protein>
    <recommendedName>
        <fullName evidence="2">Integrase</fullName>
    </recommendedName>
</protein>
<evidence type="ECO:0000256" key="6">
    <source>
        <dbReference type="ARBA" id="ARBA00023172"/>
    </source>
</evidence>
<dbReference type="Gene3D" id="1.10.443.10">
    <property type="entry name" value="Intergrase catalytic core"/>
    <property type="match status" value="1"/>
</dbReference>
<proteinExistence type="inferred from homology"/>
<dbReference type="GO" id="GO:0016787">
    <property type="term" value="F:hydrolase activity"/>
    <property type="evidence" value="ECO:0007669"/>
    <property type="project" value="UniProtKB-KW"/>
</dbReference>
<dbReference type="SUPFAM" id="SSF56349">
    <property type="entry name" value="DNA breaking-rejoining enzymes"/>
    <property type="match status" value="1"/>
</dbReference>
<evidence type="ECO:0000256" key="8">
    <source>
        <dbReference type="PROSITE-ProRule" id="PRU01248"/>
    </source>
</evidence>
<name>A0A8S5V4N6_9CAUD</name>
<dbReference type="InterPro" id="IPR013762">
    <property type="entry name" value="Integrase-like_cat_sf"/>
</dbReference>
<accession>A0A8S5V4N6</accession>
<dbReference type="InterPro" id="IPR050090">
    <property type="entry name" value="Tyrosine_recombinase_XerCD"/>
</dbReference>
<keyword evidence="6" id="KW-0233">DNA recombination</keyword>
<keyword evidence="4" id="KW-0378">Hydrolase</keyword>
<evidence type="ECO:0000259" key="9">
    <source>
        <dbReference type="PROSITE" id="PS51898"/>
    </source>
</evidence>
<evidence type="ECO:0000256" key="5">
    <source>
        <dbReference type="ARBA" id="ARBA00023125"/>
    </source>
</evidence>
<evidence type="ECO:0000256" key="3">
    <source>
        <dbReference type="ARBA" id="ARBA00022679"/>
    </source>
</evidence>
<dbReference type="GO" id="GO:0044826">
    <property type="term" value="P:viral genome integration into host DNA"/>
    <property type="evidence" value="ECO:0007669"/>
    <property type="project" value="UniProtKB-KW"/>
</dbReference>
<keyword evidence="7" id="KW-1179">Viral genome integration</keyword>
<dbReference type="PROSITE" id="PS51900">
    <property type="entry name" value="CB"/>
    <property type="match status" value="1"/>
</dbReference>
<dbReference type="PROSITE" id="PS51898">
    <property type="entry name" value="TYR_RECOMBINASE"/>
    <property type="match status" value="1"/>
</dbReference>
<dbReference type="GO" id="GO:0006310">
    <property type="term" value="P:DNA recombination"/>
    <property type="evidence" value="ECO:0007669"/>
    <property type="project" value="UniProtKB-KW"/>
</dbReference>
<dbReference type="GO" id="GO:0075713">
    <property type="term" value="P:establishment of integrated proviral latency"/>
    <property type="evidence" value="ECO:0007669"/>
    <property type="project" value="UniProtKB-KW"/>
</dbReference>
<keyword evidence="5 8" id="KW-0238">DNA-binding</keyword>
<sequence length="352" mass="40300">MKNPNGYGSVYKLGGKRRKPWIALTPAHFVADSISKKRTIIGYYATRAEAMTALGAWNESPTALVPAPAEEMTFRQLYEEFVKLQRFQNLSKQARDTYLGAWKNRLSVLGDYKVKDLRTAHYQAVITKAYEDGFSVSSVQKTKVFAGMLCDYAVQTDVISKNYASFTTLPKMEEKEKTPFSDLELHKLEEAAERGFMYADLIVIMCYTGWRINEFLSLTRFSWDAENHTLTGGEKTEAGKNRIVPVSDKVMPYLQKWLDKNGPTIVCKEYRGKLVRVTDKYFRNQWYYPTLEALGLPRLTPHATRHTFASMLYRNGIDKWGIQKLMGQVSDAATKRYTHIEMAQLKDAVNSI</sequence>
<evidence type="ECO:0000256" key="2">
    <source>
        <dbReference type="ARBA" id="ARBA00016082"/>
    </source>
</evidence>
<keyword evidence="7" id="KW-1160">Virus entry into host cell</keyword>
<comment type="similarity">
    <text evidence="1">Belongs to the 'phage' integrase family.</text>
</comment>
<evidence type="ECO:0000313" key="11">
    <source>
        <dbReference type="EMBL" id="DAG01575.1"/>
    </source>
</evidence>
<dbReference type="EMBL" id="BK016195">
    <property type="protein sequence ID" value="DAG01575.1"/>
    <property type="molecule type" value="Genomic_DNA"/>
</dbReference>
<keyword evidence="3" id="KW-0808">Transferase</keyword>
<dbReference type="InterPro" id="IPR044068">
    <property type="entry name" value="CB"/>
</dbReference>
<keyword evidence="7" id="KW-0229">DNA integration</keyword>
<feature type="domain" description="Core-binding (CB)" evidence="10">
    <location>
        <begin position="72"/>
        <end position="154"/>
    </location>
</feature>
<organism evidence="11">
    <name type="scientific">Myoviridae sp. ctKkB1</name>
    <dbReference type="NCBI Taxonomy" id="2825081"/>
    <lineage>
        <taxon>Viruses</taxon>
        <taxon>Duplodnaviria</taxon>
        <taxon>Heunggongvirae</taxon>
        <taxon>Uroviricota</taxon>
        <taxon>Caudoviricetes</taxon>
    </lineage>
</organism>